<evidence type="ECO:0000259" key="8">
    <source>
        <dbReference type="PROSITE" id="PS51914"/>
    </source>
</evidence>
<dbReference type="PROSITE" id="PS51914">
    <property type="entry name" value="MRH"/>
    <property type="match status" value="3"/>
</dbReference>
<evidence type="ECO:0000256" key="4">
    <source>
        <dbReference type="ARBA" id="ARBA00022729"/>
    </source>
</evidence>
<dbReference type="PANTHER" id="PTHR15071">
    <property type="entry name" value="MANNOSE-6-PHOSPHATE RECEPTOR FAMILY MEMBER"/>
    <property type="match status" value="1"/>
</dbReference>
<comment type="subcellular location">
    <subcellularLocation>
        <location evidence="1">Endomembrane system</location>
    </subcellularLocation>
</comment>
<evidence type="ECO:0000313" key="10">
    <source>
        <dbReference type="Proteomes" id="UP000092124"/>
    </source>
</evidence>
<dbReference type="Pfam" id="PF00878">
    <property type="entry name" value="CIMR"/>
    <property type="match status" value="5"/>
</dbReference>
<feature type="domain" description="MRH" evidence="8">
    <location>
        <begin position="407"/>
        <end position="565"/>
    </location>
</feature>
<dbReference type="Gene3D" id="2.70.130.10">
    <property type="entry name" value="Mannose-6-phosphate receptor binding domain"/>
    <property type="match status" value="5"/>
</dbReference>
<evidence type="ECO:0000256" key="2">
    <source>
        <dbReference type="ARBA" id="ARBA00022448"/>
    </source>
</evidence>
<dbReference type="InterPro" id="IPR009011">
    <property type="entry name" value="Man6P_isomerase_rcpt-bd_dom_sf"/>
</dbReference>
<dbReference type="InterPro" id="IPR044865">
    <property type="entry name" value="MRH_dom"/>
</dbReference>
<evidence type="ECO:0000256" key="7">
    <source>
        <dbReference type="ARBA" id="ARBA00023157"/>
    </source>
</evidence>
<dbReference type="GO" id="GO:0005520">
    <property type="term" value="F:insulin-like growth factor binding"/>
    <property type="evidence" value="ECO:0007669"/>
    <property type="project" value="TreeGrafter"/>
</dbReference>
<dbReference type="SMART" id="SM01404">
    <property type="entry name" value="CIMR"/>
    <property type="match status" value="5"/>
</dbReference>
<keyword evidence="6" id="KW-0472">Membrane</keyword>
<dbReference type="GO" id="GO:0005886">
    <property type="term" value="C:plasma membrane"/>
    <property type="evidence" value="ECO:0007669"/>
    <property type="project" value="TreeGrafter"/>
</dbReference>
<keyword evidence="5" id="KW-1133">Transmembrane helix</keyword>
<dbReference type="OrthoDB" id="4504960at2759"/>
<organism evidence="9 10">
    <name type="scientific">Neotoma lepida</name>
    <name type="common">Desert woodrat</name>
    <dbReference type="NCBI Taxonomy" id="56216"/>
    <lineage>
        <taxon>Eukaryota</taxon>
        <taxon>Metazoa</taxon>
        <taxon>Chordata</taxon>
        <taxon>Craniata</taxon>
        <taxon>Vertebrata</taxon>
        <taxon>Euteleostomi</taxon>
        <taxon>Mammalia</taxon>
        <taxon>Eutheria</taxon>
        <taxon>Euarchontoglires</taxon>
        <taxon>Glires</taxon>
        <taxon>Rodentia</taxon>
        <taxon>Myomorpha</taxon>
        <taxon>Muroidea</taxon>
        <taxon>Cricetidae</taxon>
        <taxon>Neotominae</taxon>
        <taxon>Neotoma</taxon>
    </lineage>
</organism>
<evidence type="ECO:0000256" key="1">
    <source>
        <dbReference type="ARBA" id="ARBA00004308"/>
    </source>
</evidence>
<reference evidence="9 10" key="1">
    <citation type="submission" date="2016-06" db="EMBL/GenBank/DDBJ databases">
        <title>The Draft Genome Sequence and Annotation of the Desert Woodrat Neotoma lepida.</title>
        <authorList>
            <person name="Campbell M."/>
            <person name="Oakeson K.F."/>
            <person name="Yandell M."/>
            <person name="Halpert J.R."/>
            <person name="Dearing D."/>
        </authorList>
    </citation>
    <scope>NUCLEOTIDE SEQUENCE [LARGE SCALE GENOMIC DNA]</scope>
    <source>
        <strain evidence="9">417</strain>
        <tissue evidence="9">Liver</tissue>
    </source>
</reference>
<keyword evidence="2" id="KW-0813">Transport</keyword>
<keyword evidence="4" id="KW-0732">Signal</keyword>
<evidence type="ECO:0000313" key="9">
    <source>
        <dbReference type="EMBL" id="OBS56951.1"/>
    </source>
</evidence>
<feature type="domain" description="MRH" evidence="8">
    <location>
        <begin position="183"/>
        <end position="320"/>
    </location>
</feature>
<dbReference type="SUPFAM" id="SSF50911">
    <property type="entry name" value="Mannose 6-phosphate receptor domain"/>
    <property type="match status" value="5"/>
</dbReference>
<evidence type="ECO:0000256" key="6">
    <source>
        <dbReference type="ARBA" id="ARBA00023136"/>
    </source>
</evidence>
<dbReference type="GO" id="GO:0007041">
    <property type="term" value="P:lysosomal transport"/>
    <property type="evidence" value="ECO:0007669"/>
    <property type="project" value="InterPro"/>
</dbReference>
<dbReference type="Proteomes" id="UP000092124">
    <property type="component" value="Unassembled WGS sequence"/>
</dbReference>
<feature type="non-terminal residue" evidence="9">
    <location>
        <position position="620"/>
    </location>
</feature>
<dbReference type="FunFam" id="2.70.130.10:FF:000017">
    <property type="entry name" value="Insulin-like growth factor 2 receptor"/>
    <property type="match status" value="1"/>
</dbReference>
<feature type="domain" description="MRH" evidence="8">
    <location>
        <begin position="34"/>
        <end position="180"/>
    </location>
</feature>
<evidence type="ECO:0000256" key="5">
    <source>
        <dbReference type="ARBA" id="ARBA00022989"/>
    </source>
</evidence>
<feature type="non-terminal residue" evidence="9">
    <location>
        <position position="1"/>
    </location>
</feature>
<keyword evidence="10" id="KW-1185">Reference proteome</keyword>
<dbReference type="PANTHER" id="PTHR15071:SF17">
    <property type="entry name" value="CATION-INDEPENDENT MANNOSE-6-PHOSPHATE RECEPTOR"/>
    <property type="match status" value="1"/>
</dbReference>
<dbReference type="InterPro" id="IPR000479">
    <property type="entry name" value="CIMR_rpt"/>
</dbReference>
<dbReference type="FunFam" id="2.70.130.10:FF:000005">
    <property type="entry name" value="Insulin-like growth factor 2 receptor"/>
    <property type="match status" value="1"/>
</dbReference>
<dbReference type="AlphaFoldDB" id="A0A1A6FSL8"/>
<dbReference type="FunFam" id="2.70.130.10:FF:000020">
    <property type="entry name" value="Insulin-like growth factor 2 receptor"/>
    <property type="match status" value="1"/>
</dbReference>
<protein>
    <recommendedName>
        <fullName evidence="8">MRH domain-containing protein</fullName>
    </recommendedName>
</protein>
<dbReference type="STRING" id="56216.A0A1A6FSL8"/>
<name>A0A1A6FSL8_NEOLE</name>
<evidence type="ECO:0000256" key="3">
    <source>
        <dbReference type="ARBA" id="ARBA00022692"/>
    </source>
</evidence>
<keyword evidence="7" id="KW-1015">Disulfide bond</keyword>
<proteinExistence type="predicted"/>
<sequence length="620" mass="68313">NTHPIFTYNWECMVSFLWNTEAACPIQTITDTDQACSIRDPNSGFVFNLSPLNNSDGYVVSAIGKTFVFNICGAMPACGTVAGKPAFGCEAGTQTQELKNLKPERLVGMEKSLQLSTEGFLTLTYKGSGPSDKGTAFIIRFICNDDIYPGTAKFLHQDIDSTRGIRNTFFEFETALACVPSRVDCQVTDSAGNEYDLSALSMVRKPWIAVDTSVEGRRRSFFLSVCTPLPYIPRCHGNAVGACLLSEEESLSLGVVQISPQATANGSLSILYVNGDRCGNQRFSTRIIFECAQTSGSPTFQFLKDCEYVFVWRTVEACPVVREEGDNCQVKDPRRGNLYDLKPLALNDTIITAGEYIYYFRKLTYENGLLKINYTGGDVCHQVYQRSTTIYFYCDRRTQKRSPELVLTCPHLDLDLVSVAPVPYLAYMDGDGNSIDLSLLSRYSDNWEAVTRTGATEHYLINPPQETLIVSCVAEPCPPEAAVCLLDGSKPVNLGRVRDGPQWTGGVTVLKYVDGDLCPDNIRKRSTIIRFTCSDSQVSSRPLFISAVQDCEYTFSWPTPAACPLKSNTHDDCQVTNPSTGHLFDLTSLSGRTGVTAAYSEKGLVYMSICEENENCGPGV</sequence>
<dbReference type="EMBL" id="LZPO01118439">
    <property type="protein sequence ID" value="OBS56951.1"/>
    <property type="molecule type" value="Genomic_DNA"/>
</dbReference>
<accession>A0A1A6FSL8</accession>
<dbReference type="GO" id="GO:0005770">
    <property type="term" value="C:late endosome"/>
    <property type="evidence" value="ECO:0007669"/>
    <property type="project" value="TreeGrafter"/>
</dbReference>
<dbReference type="GO" id="GO:0005537">
    <property type="term" value="F:D-mannose binding"/>
    <property type="evidence" value="ECO:0007669"/>
    <property type="project" value="InterPro"/>
</dbReference>
<gene>
    <name evidence="9" type="ORF">A6R68_11924</name>
</gene>
<dbReference type="GO" id="GO:0005802">
    <property type="term" value="C:trans-Golgi network"/>
    <property type="evidence" value="ECO:0007669"/>
    <property type="project" value="TreeGrafter"/>
</dbReference>
<comment type="caution">
    <text evidence="9">The sequence shown here is derived from an EMBL/GenBank/DDBJ whole genome shotgun (WGS) entry which is preliminary data.</text>
</comment>
<dbReference type="GO" id="GO:0038023">
    <property type="term" value="F:signaling receptor activity"/>
    <property type="evidence" value="ECO:0007669"/>
    <property type="project" value="InterPro"/>
</dbReference>
<keyword evidence="3" id="KW-0812">Transmembrane</keyword>